<keyword evidence="2 4" id="KW-0689">Ribosomal protein</keyword>
<gene>
    <name evidence="4" type="primary">rpl14</name>
    <name evidence="6" type="ORF">HON47_03560</name>
</gene>
<dbReference type="FunFam" id="2.40.150.20:FF:000007">
    <property type="entry name" value="50S ribosomal protein L14"/>
    <property type="match status" value="1"/>
</dbReference>
<comment type="caution">
    <text evidence="6">The sequence shown here is derived from an EMBL/GenBank/DDBJ whole genome shotgun (WGS) entry which is preliminary data.</text>
</comment>
<dbReference type="SMART" id="SM01374">
    <property type="entry name" value="Ribosomal_L14"/>
    <property type="match status" value="1"/>
</dbReference>
<name>A0A8T5GER4_9ARCH</name>
<dbReference type="GO" id="GO:0003735">
    <property type="term" value="F:structural constituent of ribosome"/>
    <property type="evidence" value="ECO:0007669"/>
    <property type="project" value="InterPro"/>
</dbReference>
<dbReference type="HAMAP" id="MF_01367">
    <property type="entry name" value="Ribosomal_uL14"/>
    <property type="match status" value="1"/>
</dbReference>
<comment type="function">
    <text evidence="4">Binds to 23S rRNA. Forms part of two intersubunit bridges in the 70S ribosome.</text>
</comment>
<reference evidence="6" key="1">
    <citation type="journal article" date="2021" name="ISME J.">
        <title>Mercury methylation by metabolically versatile and cosmopolitan marine bacteria.</title>
        <authorList>
            <person name="Lin H."/>
            <person name="Ascher D.B."/>
            <person name="Myung Y."/>
            <person name="Lamborg C.H."/>
            <person name="Hallam S.J."/>
            <person name="Gionfriddo C.M."/>
            <person name="Holt K.E."/>
            <person name="Moreau J.W."/>
        </authorList>
    </citation>
    <scope>NUCLEOTIDE SEQUENCE</scope>
    <source>
        <strain evidence="6">SI075_bin30</strain>
    </source>
</reference>
<comment type="subunit">
    <text evidence="4">Part of the 50S ribosomal subunit. Forms a cluster with proteins L3 and L24e, part of which may contact the 16S rRNA in 2 intersubunit bridges.</text>
</comment>
<evidence type="ECO:0000256" key="5">
    <source>
        <dbReference type="RuleBase" id="RU003949"/>
    </source>
</evidence>
<evidence type="ECO:0000256" key="3">
    <source>
        <dbReference type="ARBA" id="ARBA00023274"/>
    </source>
</evidence>
<comment type="similarity">
    <text evidence="1 4 5">Belongs to the universal ribosomal protein uL14 family.</text>
</comment>
<dbReference type="EMBL" id="JABJNZ010000046">
    <property type="protein sequence ID" value="MBT4870624.1"/>
    <property type="molecule type" value="Genomic_DNA"/>
</dbReference>
<organism evidence="6 7">
    <name type="scientific">Candidatus Iainarchaeum sp</name>
    <dbReference type="NCBI Taxonomy" id="3101447"/>
    <lineage>
        <taxon>Archaea</taxon>
        <taxon>Candidatus Iainarchaeota</taxon>
        <taxon>Candidatus Iainarchaeia</taxon>
        <taxon>Candidatus Iainarchaeales</taxon>
        <taxon>Candidatus Iainarchaeaceae</taxon>
        <taxon>Candidatus Iainarchaeum</taxon>
    </lineage>
</organism>
<keyword evidence="3 4" id="KW-0687">Ribonucleoprotein</keyword>
<proteinExistence type="inferred from homology"/>
<dbReference type="PANTHER" id="PTHR11761:SF8">
    <property type="entry name" value="LARGE RIBOSOMAL SUBUNIT PROTEIN UL14"/>
    <property type="match status" value="1"/>
</dbReference>
<dbReference type="InterPro" id="IPR000218">
    <property type="entry name" value="Ribosomal_uL14"/>
</dbReference>
<dbReference type="Gene3D" id="2.40.150.20">
    <property type="entry name" value="Ribosomal protein L14"/>
    <property type="match status" value="1"/>
</dbReference>
<evidence type="ECO:0000256" key="4">
    <source>
        <dbReference type="HAMAP-Rule" id="MF_01367"/>
    </source>
</evidence>
<dbReference type="CDD" id="cd00337">
    <property type="entry name" value="Ribosomal_uL14"/>
    <property type="match status" value="1"/>
</dbReference>
<dbReference type="SUPFAM" id="SSF50193">
    <property type="entry name" value="Ribosomal protein L14"/>
    <property type="match status" value="1"/>
</dbReference>
<evidence type="ECO:0000256" key="2">
    <source>
        <dbReference type="ARBA" id="ARBA00022980"/>
    </source>
</evidence>
<dbReference type="GO" id="GO:0070180">
    <property type="term" value="F:large ribosomal subunit rRNA binding"/>
    <property type="evidence" value="ECO:0007669"/>
    <property type="project" value="TreeGrafter"/>
</dbReference>
<evidence type="ECO:0000313" key="7">
    <source>
        <dbReference type="Proteomes" id="UP000722459"/>
    </source>
</evidence>
<accession>A0A8T5GER4</accession>
<dbReference type="NCBIfam" id="NF006344">
    <property type="entry name" value="PRK08571.1"/>
    <property type="match status" value="1"/>
</dbReference>
<sequence>MKAMSIPNNNALTLKSHVTCTDNSGAKEVYIISVFRYKGIKRSLPKAGIGSMCNVVIKKGKPEMRGKIERAVVVRTKQEYRRANGTRIKFEDNAVVLVDHDGLPKASEIKGCVAKEVGERFPKIAGMASVVI</sequence>
<evidence type="ECO:0000313" key="6">
    <source>
        <dbReference type="EMBL" id="MBT4870624.1"/>
    </source>
</evidence>
<dbReference type="PANTHER" id="PTHR11761">
    <property type="entry name" value="50S/60S RIBOSOMAL PROTEIN L14/L23"/>
    <property type="match status" value="1"/>
</dbReference>
<protein>
    <recommendedName>
        <fullName evidence="4">Large ribosomal subunit protein uL14</fullName>
    </recommendedName>
</protein>
<dbReference type="Pfam" id="PF00238">
    <property type="entry name" value="Ribosomal_L14"/>
    <property type="match status" value="1"/>
</dbReference>
<dbReference type="InterPro" id="IPR036853">
    <property type="entry name" value="Ribosomal_uL14_sf"/>
</dbReference>
<evidence type="ECO:0000256" key="1">
    <source>
        <dbReference type="ARBA" id="ARBA00010745"/>
    </source>
</evidence>
<dbReference type="GO" id="GO:0006412">
    <property type="term" value="P:translation"/>
    <property type="evidence" value="ECO:0007669"/>
    <property type="project" value="UniProtKB-UniRule"/>
</dbReference>
<dbReference type="AlphaFoldDB" id="A0A8T5GER4"/>
<keyword evidence="4" id="KW-0694">RNA-binding</keyword>
<dbReference type="PROSITE" id="PS00049">
    <property type="entry name" value="RIBOSOMAL_L14"/>
    <property type="match status" value="1"/>
</dbReference>
<dbReference type="Proteomes" id="UP000722459">
    <property type="component" value="Unassembled WGS sequence"/>
</dbReference>
<dbReference type="GO" id="GO:0022625">
    <property type="term" value="C:cytosolic large ribosomal subunit"/>
    <property type="evidence" value="ECO:0007669"/>
    <property type="project" value="TreeGrafter"/>
</dbReference>
<dbReference type="InterPro" id="IPR019972">
    <property type="entry name" value="Ribosomal_uL14_CS"/>
</dbReference>
<keyword evidence="4" id="KW-0699">rRNA-binding</keyword>